<sequence>MHDVIVLYNHPEDRPSFDQHYASTHVHLVHQLPGLIEFTWGKVDADNEAAPYYVIARMTFADAQAAADSFGSPAGTASVEDLDRFAGAGVTVLHVPRAAAAASEELTQ</sequence>
<dbReference type="GO" id="GO:0016491">
    <property type="term" value="F:oxidoreductase activity"/>
    <property type="evidence" value="ECO:0007669"/>
    <property type="project" value="InterPro"/>
</dbReference>
<gene>
    <name evidence="2" type="ORF">AK37_16565</name>
</gene>
<dbReference type="NCBIfam" id="TIGR02118">
    <property type="entry name" value="EthD family reductase"/>
    <property type="match status" value="1"/>
</dbReference>
<organism evidence="2 3">
    <name type="scientific">Rhodococcus pyridinivorans AK37</name>
    <dbReference type="NCBI Taxonomy" id="1114960"/>
    <lineage>
        <taxon>Bacteria</taxon>
        <taxon>Bacillati</taxon>
        <taxon>Actinomycetota</taxon>
        <taxon>Actinomycetes</taxon>
        <taxon>Mycobacteriales</taxon>
        <taxon>Nocardiaceae</taxon>
        <taxon>Rhodococcus</taxon>
    </lineage>
</organism>
<dbReference type="AlphaFoldDB" id="H0JUD9"/>
<accession>H0JUD9</accession>
<proteinExistence type="predicted"/>
<comment type="caution">
    <text evidence="2">The sequence shown here is derived from an EMBL/GenBank/DDBJ whole genome shotgun (WGS) entry which is preliminary data.</text>
</comment>
<dbReference type="RefSeq" id="WP_006553254.1">
    <property type="nucleotide sequence ID" value="NZ_AHBW01000049.1"/>
</dbReference>
<dbReference type="PATRIC" id="fig|1114960.4.peg.3371"/>
<evidence type="ECO:0000313" key="2">
    <source>
        <dbReference type="EMBL" id="EHK82237.1"/>
    </source>
</evidence>
<dbReference type="Proteomes" id="UP000005064">
    <property type="component" value="Unassembled WGS sequence"/>
</dbReference>
<protein>
    <submittedName>
        <fullName evidence="2">Ethyl tert-butyl ether degradation EthD</fullName>
    </submittedName>
</protein>
<dbReference type="EMBL" id="AHBW01000049">
    <property type="protein sequence ID" value="EHK82237.1"/>
    <property type="molecule type" value="Genomic_DNA"/>
</dbReference>
<reference evidence="2 3" key="1">
    <citation type="submission" date="2011-12" db="EMBL/GenBank/DDBJ databases">
        <authorList>
            <person name="Kriszt B."/>
            <person name="Tancsics A."/>
            <person name="Cserhati M."/>
            <person name="Toth A."/>
            <person name="Nagy I."/>
            <person name="Horvath B."/>
            <person name="Tamura T."/>
            <person name="Kukolya J."/>
            <person name="Szoboszlay S."/>
        </authorList>
    </citation>
    <scope>NUCLEOTIDE SEQUENCE [LARGE SCALE GENOMIC DNA]</scope>
    <source>
        <strain evidence="2 3">AK37</strain>
    </source>
</reference>
<evidence type="ECO:0000259" key="1">
    <source>
        <dbReference type="Pfam" id="PF07110"/>
    </source>
</evidence>
<dbReference type="InterPro" id="IPR009799">
    <property type="entry name" value="EthD_dom"/>
</dbReference>
<dbReference type="Gene3D" id="3.30.70.100">
    <property type="match status" value="1"/>
</dbReference>
<evidence type="ECO:0000313" key="3">
    <source>
        <dbReference type="Proteomes" id="UP000005064"/>
    </source>
</evidence>
<dbReference type="Pfam" id="PF07110">
    <property type="entry name" value="EthD"/>
    <property type="match status" value="1"/>
</dbReference>
<feature type="domain" description="EthD" evidence="1">
    <location>
        <begin position="11"/>
        <end position="86"/>
    </location>
</feature>
<dbReference type="InterPro" id="IPR011008">
    <property type="entry name" value="Dimeric_a/b-barrel"/>
</dbReference>
<name>H0JUD9_9NOCA</name>
<dbReference type="SUPFAM" id="SSF54909">
    <property type="entry name" value="Dimeric alpha+beta barrel"/>
    <property type="match status" value="1"/>
</dbReference>